<dbReference type="eggNOG" id="KOG1455">
    <property type="taxonomic scope" value="Eukaryota"/>
</dbReference>
<organism evidence="2 3">
    <name type="scientific">Ophiocordyceps sinensis (strain Co18 / CGMCC 3.14243)</name>
    <name type="common">Yarsagumba caterpillar fungus</name>
    <name type="synonym">Hirsutella sinensis</name>
    <dbReference type="NCBI Taxonomy" id="911162"/>
    <lineage>
        <taxon>Eukaryota</taxon>
        <taxon>Fungi</taxon>
        <taxon>Dikarya</taxon>
        <taxon>Ascomycota</taxon>
        <taxon>Pezizomycotina</taxon>
        <taxon>Sordariomycetes</taxon>
        <taxon>Hypocreomycetidae</taxon>
        <taxon>Hypocreales</taxon>
        <taxon>Ophiocordycipitaceae</taxon>
        <taxon>Ophiocordyceps</taxon>
    </lineage>
</organism>
<name>T5AEI9_OPHSC</name>
<dbReference type="OrthoDB" id="10249433at2759"/>
<dbReference type="AlphaFoldDB" id="T5AEI9"/>
<proteinExistence type="predicted"/>
<evidence type="ECO:0000313" key="2">
    <source>
        <dbReference type="EMBL" id="EQL01004.1"/>
    </source>
</evidence>
<gene>
    <name evidence="2" type="ORF">OCS_03284</name>
</gene>
<dbReference type="InterPro" id="IPR029058">
    <property type="entry name" value="AB_hydrolase_fold"/>
</dbReference>
<dbReference type="PANTHER" id="PTHR11614">
    <property type="entry name" value="PHOSPHOLIPASE-RELATED"/>
    <property type="match status" value="1"/>
</dbReference>
<evidence type="ECO:0000313" key="3">
    <source>
        <dbReference type="Proteomes" id="UP000019374"/>
    </source>
</evidence>
<feature type="domain" description="Serine aminopeptidase S33" evidence="1">
    <location>
        <begin position="26"/>
        <end position="71"/>
    </location>
</feature>
<dbReference type="InterPro" id="IPR022742">
    <property type="entry name" value="Hydrolase_4"/>
</dbReference>
<dbReference type="InterPro" id="IPR051044">
    <property type="entry name" value="MAG_DAG_Lipase"/>
</dbReference>
<reference evidence="2 3" key="1">
    <citation type="journal article" date="2013" name="Chin. Sci. Bull.">
        <title>Genome survey uncovers the secrets of sex and lifestyle in caterpillar fungus.</title>
        <authorList>
            <person name="Hu X."/>
            <person name="Zhang Y."/>
            <person name="Xiao G."/>
            <person name="Zheng P."/>
            <person name="Xia Y."/>
            <person name="Zhang X."/>
            <person name="St Leger R.J."/>
            <person name="Liu X."/>
            <person name="Wang C."/>
        </authorList>
    </citation>
    <scope>NUCLEOTIDE SEQUENCE [LARGE SCALE GENOMIC DNA]</scope>
    <source>
        <strain evidence="3">Co18 / CGMCC 3.14243</strain>
        <tissue evidence="2">Fruit-body</tissue>
    </source>
</reference>
<dbReference type="EMBL" id="KE652622">
    <property type="protein sequence ID" value="EQL01004.1"/>
    <property type="molecule type" value="Genomic_DNA"/>
</dbReference>
<sequence>MESITEGTFKRADAGLYSKTWTPQGPIKAKLVFVHGFSEHINRYNDFFPALAAQGIQVFAWDQRGWGRSVTKPFKLR</sequence>
<dbReference type="SUPFAM" id="SSF53474">
    <property type="entry name" value="alpha/beta-Hydrolases"/>
    <property type="match status" value="1"/>
</dbReference>
<accession>T5AEI9</accession>
<protein>
    <submittedName>
        <fullName evidence="2">Alpha/beta hydrolase</fullName>
    </submittedName>
</protein>
<keyword evidence="2" id="KW-0378">Hydrolase</keyword>
<dbReference type="Proteomes" id="UP000019374">
    <property type="component" value="Unassembled WGS sequence"/>
</dbReference>
<dbReference type="Gene3D" id="3.40.50.1820">
    <property type="entry name" value="alpha/beta hydrolase"/>
    <property type="match status" value="1"/>
</dbReference>
<evidence type="ECO:0000259" key="1">
    <source>
        <dbReference type="Pfam" id="PF12146"/>
    </source>
</evidence>
<dbReference type="HOGENOM" id="CLU_2638696_0_0_1"/>
<dbReference type="GO" id="GO:0016787">
    <property type="term" value="F:hydrolase activity"/>
    <property type="evidence" value="ECO:0007669"/>
    <property type="project" value="UniProtKB-KW"/>
</dbReference>
<dbReference type="Pfam" id="PF12146">
    <property type="entry name" value="Hydrolase_4"/>
    <property type="match status" value="1"/>
</dbReference>